<evidence type="ECO:0000259" key="1">
    <source>
        <dbReference type="PROSITE" id="PS51819"/>
    </source>
</evidence>
<dbReference type="OrthoDB" id="9789012at2"/>
<feature type="domain" description="VOC" evidence="1">
    <location>
        <begin position="2"/>
        <end position="128"/>
    </location>
</feature>
<keyword evidence="2" id="KW-0456">Lyase</keyword>
<dbReference type="InterPro" id="IPR037523">
    <property type="entry name" value="VOC_core"/>
</dbReference>
<dbReference type="InterPro" id="IPR051332">
    <property type="entry name" value="Fosfomycin_Res_Enzymes"/>
</dbReference>
<proteinExistence type="predicted"/>
<name>A0A1H2SFE0_9FLAO</name>
<dbReference type="AlphaFoldDB" id="A0A1H2SFE0"/>
<evidence type="ECO:0000313" key="3">
    <source>
        <dbReference type="Proteomes" id="UP000199592"/>
    </source>
</evidence>
<dbReference type="Proteomes" id="UP000199592">
    <property type="component" value="Unassembled WGS sequence"/>
</dbReference>
<dbReference type="PANTHER" id="PTHR36113:SF1">
    <property type="entry name" value="GLYOXALASE_BLEOMYCIN RESISTANCE PROTEIN_DIOXYGENASE"/>
    <property type="match status" value="1"/>
</dbReference>
<dbReference type="RefSeq" id="WP_090296206.1">
    <property type="nucleotide sequence ID" value="NZ_FNKI01000002.1"/>
</dbReference>
<sequence>MKLEHIAIWTSDLEKMRAFYLHFFDLESNEKYYNPKKKFSSYFLSFKKGARIELMHRPDISEFIKNRDTQLGLAHFAISVGSKQKVDALTETIRKNGFTVIGEPRTTGDGYYESVIADPEGNWIEITE</sequence>
<dbReference type="PANTHER" id="PTHR36113">
    <property type="entry name" value="LYASE, PUTATIVE-RELATED-RELATED"/>
    <property type="match status" value="1"/>
</dbReference>
<gene>
    <name evidence="2" type="ORF">SAMN04487892_1053</name>
</gene>
<evidence type="ECO:0000313" key="2">
    <source>
        <dbReference type="EMBL" id="SDW29834.1"/>
    </source>
</evidence>
<dbReference type="Gene3D" id="3.10.180.10">
    <property type="entry name" value="2,3-Dihydroxybiphenyl 1,2-Dioxygenase, domain 1"/>
    <property type="match status" value="1"/>
</dbReference>
<keyword evidence="3" id="KW-1185">Reference proteome</keyword>
<dbReference type="SUPFAM" id="SSF54593">
    <property type="entry name" value="Glyoxalase/Bleomycin resistance protein/Dihydroxybiphenyl dioxygenase"/>
    <property type="match status" value="1"/>
</dbReference>
<protein>
    <submittedName>
        <fullName evidence="2">Lactoylglutathione lyase</fullName>
    </submittedName>
</protein>
<organism evidence="2 3">
    <name type="scientific">Flagellimonas zhangzhouensis</name>
    <dbReference type="NCBI Taxonomy" id="1073328"/>
    <lineage>
        <taxon>Bacteria</taxon>
        <taxon>Pseudomonadati</taxon>
        <taxon>Bacteroidota</taxon>
        <taxon>Flavobacteriia</taxon>
        <taxon>Flavobacteriales</taxon>
        <taxon>Flavobacteriaceae</taxon>
        <taxon>Flagellimonas</taxon>
    </lineage>
</organism>
<dbReference type="PROSITE" id="PS51819">
    <property type="entry name" value="VOC"/>
    <property type="match status" value="1"/>
</dbReference>
<dbReference type="STRING" id="1073328.SAMN05216294_2407"/>
<dbReference type="EMBL" id="FNMY01000001">
    <property type="protein sequence ID" value="SDW29834.1"/>
    <property type="molecule type" value="Genomic_DNA"/>
</dbReference>
<dbReference type="InterPro" id="IPR029068">
    <property type="entry name" value="Glyas_Bleomycin-R_OHBP_Dase"/>
</dbReference>
<accession>A0A1H2SFE0</accession>
<dbReference type="Pfam" id="PF00903">
    <property type="entry name" value="Glyoxalase"/>
    <property type="match status" value="1"/>
</dbReference>
<dbReference type="GO" id="GO:0016829">
    <property type="term" value="F:lyase activity"/>
    <property type="evidence" value="ECO:0007669"/>
    <property type="project" value="UniProtKB-KW"/>
</dbReference>
<dbReference type="InterPro" id="IPR004360">
    <property type="entry name" value="Glyas_Fos-R_dOase_dom"/>
</dbReference>
<reference evidence="3" key="1">
    <citation type="submission" date="2016-10" db="EMBL/GenBank/DDBJ databases">
        <authorList>
            <person name="Varghese N."/>
            <person name="Submissions S."/>
        </authorList>
    </citation>
    <scope>NUCLEOTIDE SEQUENCE [LARGE SCALE GENOMIC DNA]</scope>
    <source>
        <strain evidence="3">DSM 25030</strain>
    </source>
</reference>